<name>A0ABX7T8Q9_9SPHN</name>
<dbReference type="InterPro" id="IPR029062">
    <property type="entry name" value="Class_I_gatase-like"/>
</dbReference>
<sequence>MHCHKLSVIILSIIFFVVENSALHAKKMEVTDAIEDSEFVHNFNPLQNQHKTRVLIDRYHNTIYSKSREASGARAMLDILQKDGFKISYADQPLDSVLDETEILIVHGLPNNKVKLPSGENLWQSPLSAKEVEAIVRWIDGGGSLFLTLSHFPNGSGARPLLDALGVKFADGYIWHESAPSFNDPDAGRCSHFFGMSPVQGLVNSNHPALIEGLPVNRVDYLCGAAIFRKQEDVILRFPKGSQNHAQGTVSPDSHSFFEESDNYAGLIGFNYGKGRVVASGDQGMFRNFIFTFDTKEKVYVTISNPENDNANLFVNLMRWLIPKK</sequence>
<accession>A0ABX7T8Q9</accession>
<evidence type="ECO:0000313" key="2">
    <source>
        <dbReference type="Proteomes" id="UP000663923"/>
    </source>
</evidence>
<proteinExistence type="predicted"/>
<dbReference type="Gene3D" id="3.40.50.880">
    <property type="match status" value="1"/>
</dbReference>
<gene>
    <name evidence="1" type="ORF">J4G78_07165</name>
</gene>
<dbReference type="Proteomes" id="UP000663923">
    <property type="component" value="Chromosome"/>
</dbReference>
<protein>
    <submittedName>
        <fullName evidence="1">DUF4350 domain-containing protein</fullName>
    </submittedName>
</protein>
<dbReference type="EMBL" id="CP071794">
    <property type="protein sequence ID" value="QTD57303.1"/>
    <property type="molecule type" value="Genomic_DNA"/>
</dbReference>
<dbReference type="SUPFAM" id="SSF52317">
    <property type="entry name" value="Class I glutamine amidotransferase-like"/>
    <property type="match status" value="1"/>
</dbReference>
<keyword evidence="2" id="KW-1185">Reference proteome</keyword>
<organism evidence="1 2">
    <name type="scientific">Parasphingorhabdus cellanae</name>
    <dbReference type="NCBI Taxonomy" id="2806553"/>
    <lineage>
        <taxon>Bacteria</taxon>
        <taxon>Pseudomonadati</taxon>
        <taxon>Pseudomonadota</taxon>
        <taxon>Alphaproteobacteria</taxon>
        <taxon>Sphingomonadales</taxon>
        <taxon>Sphingomonadaceae</taxon>
        <taxon>Parasphingorhabdus</taxon>
    </lineage>
</organism>
<evidence type="ECO:0000313" key="1">
    <source>
        <dbReference type="EMBL" id="QTD57303.1"/>
    </source>
</evidence>
<dbReference type="RefSeq" id="WP_207989662.1">
    <property type="nucleotide sequence ID" value="NZ_CP071794.1"/>
</dbReference>
<reference evidence="1 2" key="1">
    <citation type="submission" date="2021-03" db="EMBL/GenBank/DDBJ databases">
        <title>Complete genome of Parasphingorhabdus_sp.JHSY0214.</title>
        <authorList>
            <person name="Yoo J.H."/>
            <person name="Bae J.W."/>
        </authorList>
    </citation>
    <scope>NUCLEOTIDE SEQUENCE [LARGE SCALE GENOMIC DNA]</scope>
    <source>
        <strain evidence="1 2">JHSY0214</strain>
    </source>
</reference>